<dbReference type="AlphaFoldDB" id="A0A9X1QV60"/>
<organism evidence="2 3">
    <name type="scientific">Aequorivita vitellina</name>
    <dbReference type="NCBI Taxonomy" id="2874475"/>
    <lineage>
        <taxon>Bacteria</taxon>
        <taxon>Pseudomonadati</taxon>
        <taxon>Bacteroidota</taxon>
        <taxon>Flavobacteriia</taxon>
        <taxon>Flavobacteriales</taxon>
        <taxon>Flavobacteriaceae</taxon>
        <taxon>Aequorivita</taxon>
    </lineage>
</organism>
<dbReference type="Proteomes" id="UP001139461">
    <property type="component" value="Unassembled WGS sequence"/>
</dbReference>
<evidence type="ECO:0000313" key="3">
    <source>
        <dbReference type="Proteomes" id="UP001139461"/>
    </source>
</evidence>
<proteinExistence type="predicted"/>
<evidence type="ECO:0000256" key="1">
    <source>
        <dbReference type="SAM" id="SignalP"/>
    </source>
</evidence>
<name>A0A9X1QV60_9FLAO</name>
<protein>
    <recommendedName>
        <fullName evidence="4">Lipoprotein</fullName>
    </recommendedName>
</protein>
<evidence type="ECO:0000313" key="2">
    <source>
        <dbReference type="EMBL" id="MCG2419335.1"/>
    </source>
</evidence>
<dbReference type="RefSeq" id="WP_237603120.1">
    <property type="nucleotide sequence ID" value="NZ_JAIRBA010000017.1"/>
</dbReference>
<keyword evidence="1" id="KW-0732">Signal</keyword>
<gene>
    <name evidence="2" type="ORF">K8089_09900</name>
</gene>
<feature type="chain" id="PRO_5040737177" description="Lipoprotein" evidence="1">
    <location>
        <begin position="24"/>
        <end position="142"/>
    </location>
</feature>
<reference evidence="2" key="1">
    <citation type="submission" date="2021-09" db="EMBL/GenBank/DDBJ databases">
        <title>Genome of Aequorivita sp. strain F47161.</title>
        <authorList>
            <person name="Wang Y."/>
        </authorList>
    </citation>
    <scope>NUCLEOTIDE SEQUENCE</scope>
    <source>
        <strain evidence="2">F47161</strain>
    </source>
</reference>
<sequence length="142" mass="15914">MRFNYLKILILSFFSSLCIGCSAVRVTDAQSQVVRPGLPSTSPTISYSWKLLVKKPIELKSITLNKLNIETDITSYSISDLSDGKIINSKLLQAGNYFINFKIPGNKLDPDEENIIKFEYTDNTGANTISFKSIKIPDLLMK</sequence>
<dbReference type="EMBL" id="JAIRBA010000017">
    <property type="protein sequence ID" value="MCG2419335.1"/>
    <property type="molecule type" value="Genomic_DNA"/>
</dbReference>
<comment type="caution">
    <text evidence="2">The sequence shown here is derived from an EMBL/GenBank/DDBJ whole genome shotgun (WGS) entry which is preliminary data.</text>
</comment>
<accession>A0A9X1QV60</accession>
<evidence type="ECO:0008006" key="4">
    <source>
        <dbReference type="Google" id="ProtNLM"/>
    </source>
</evidence>
<feature type="signal peptide" evidence="1">
    <location>
        <begin position="1"/>
        <end position="23"/>
    </location>
</feature>
<keyword evidence="3" id="KW-1185">Reference proteome</keyword>